<dbReference type="Proteomes" id="UP000736335">
    <property type="component" value="Unassembled WGS sequence"/>
</dbReference>
<dbReference type="PANTHER" id="PTHR33104">
    <property type="entry name" value="SI:DKEY-29D5.2"/>
    <property type="match status" value="1"/>
</dbReference>
<dbReference type="EMBL" id="WIUZ02000029">
    <property type="protein sequence ID" value="KAF9777678.1"/>
    <property type="molecule type" value="Genomic_DNA"/>
</dbReference>
<gene>
    <name evidence="2" type="ORF">BJ322DRAFT_1025606</name>
</gene>
<evidence type="ECO:0000256" key="1">
    <source>
        <dbReference type="SAM" id="MobiDB-lite"/>
    </source>
</evidence>
<accession>A0A9P6H2C1</accession>
<reference evidence="2" key="2">
    <citation type="submission" date="2020-11" db="EMBL/GenBank/DDBJ databases">
        <authorList>
            <consortium name="DOE Joint Genome Institute"/>
            <person name="Kuo A."/>
            <person name="Miyauchi S."/>
            <person name="Kiss E."/>
            <person name="Drula E."/>
            <person name="Kohler A."/>
            <person name="Sanchez-Garcia M."/>
            <person name="Andreopoulos B."/>
            <person name="Barry K.W."/>
            <person name="Bonito G."/>
            <person name="Buee M."/>
            <person name="Carver A."/>
            <person name="Chen C."/>
            <person name="Cichocki N."/>
            <person name="Clum A."/>
            <person name="Culley D."/>
            <person name="Crous P.W."/>
            <person name="Fauchery L."/>
            <person name="Girlanda M."/>
            <person name="Hayes R."/>
            <person name="Keri Z."/>
            <person name="Labutti K."/>
            <person name="Lipzen A."/>
            <person name="Lombard V."/>
            <person name="Magnuson J."/>
            <person name="Maillard F."/>
            <person name="Morin E."/>
            <person name="Murat C."/>
            <person name="Nolan M."/>
            <person name="Ohm R."/>
            <person name="Pangilinan J."/>
            <person name="Pereira M."/>
            <person name="Perotto S."/>
            <person name="Peter M."/>
            <person name="Riley R."/>
            <person name="Sitrit Y."/>
            <person name="Stielow B."/>
            <person name="Szollosi G."/>
            <person name="Zifcakova L."/>
            <person name="Stursova M."/>
            <person name="Spatafora J.W."/>
            <person name="Tedersoo L."/>
            <person name="Vaario L.-M."/>
            <person name="Yamada A."/>
            <person name="Yan M."/>
            <person name="Wang P."/>
            <person name="Xu J."/>
            <person name="Bruns T."/>
            <person name="Baldrian P."/>
            <person name="Vilgalys R."/>
            <person name="Henrissat B."/>
            <person name="Grigoriev I.V."/>
            <person name="Hibbett D."/>
            <person name="Nagy L.G."/>
            <person name="Martin F.M."/>
        </authorList>
    </citation>
    <scope>NUCLEOTIDE SEQUENCE</scope>
    <source>
        <strain evidence="2">UH-Tt-Lm1</strain>
    </source>
</reference>
<dbReference type="InterPro" id="IPR040521">
    <property type="entry name" value="KDZ"/>
</dbReference>
<dbReference type="PANTHER" id="PTHR33104:SF2">
    <property type="entry name" value="CXC3 LIKE CYSTEINE CLUSTER DOMAIN-CONTAINING PROTEIN"/>
    <property type="match status" value="1"/>
</dbReference>
<protein>
    <submittedName>
        <fullName evidence="2">Uncharacterized protein</fullName>
    </submittedName>
</protein>
<dbReference type="OrthoDB" id="3143151at2759"/>
<sequence length="713" mass="81022">MAPNEILTYRKIETCGTEFHAVNQANSSRSKDFSVSGVGAVVCRHGLVRKNGVVDLQKGERFVNMDYIFLSTLKNEQVKTIKISYDIACRWSIKLFQRIQNYSEELQISDNKFALECFIPKFHLPAHGPSCHTKYSFNYRPGVGRTHGENIESGWAHTNPAAISTREMGSGARHSALDGHWGGWNWRKIVGFGPLLLKNLCEAVDMARKCGEACREFEAHRPPSMIREWKVMKLKWEVDPSQPDPYRVVERASNFNSAKRKLSEAEALDPTSSSTFPHQLSPFSFIRMGLELEDQQQQVMAHLKTKVPRTDPQKVEVQERRNALARRIKLWKTAQVVYMPQVSGYLVGEQDPLAPDDPYEFDNSKPELWPLLLPSHLSHDNRSSCHQGIIEIEHTLRLAQVQDNLVDLKRLRRTLRSLRMYFKSNVAGEGQKTQTKSRAAESGVTARIRRAIQRYCLAYAALLSLDPVGGWREDYLELTDKDNRGPGKELDERGVGDGFYTMSWIWRGPSGGESQEGTDPSEGEVNETVRHEWMTSRARADRWEEESDLLQEEMRRIVMFLEWKSTWWCGRVGSRSCSVTADVQHGIDSYARKQANSYHELAVSLASQWLPGLIKLKLDTAWAKNYSWATEIISPTAGRPLESSGVPTNPSGSLRKTAFPSEKRDGVTEPGHGSGDENNDEIDLELDEEAGIYDEENSDWLEIGFDYDDEYLS</sequence>
<feature type="region of interest" description="Disordered" evidence="1">
    <location>
        <begin position="637"/>
        <end position="684"/>
    </location>
</feature>
<dbReference type="AlphaFoldDB" id="A0A9P6H2C1"/>
<name>A0A9P6H2C1_9AGAM</name>
<dbReference type="Pfam" id="PF18758">
    <property type="entry name" value="KDZ"/>
    <property type="match status" value="1"/>
</dbReference>
<reference evidence="2" key="1">
    <citation type="journal article" date="2020" name="Nat. Commun.">
        <title>Large-scale genome sequencing of mycorrhizal fungi provides insights into the early evolution of symbiotic traits.</title>
        <authorList>
            <person name="Miyauchi S."/>
            <person name="Kiss E."/>
            <person name="Kuo A."/>
            <person name="Drula E."/>
            <person name="Kohler A."/>
            <person name="Sanchez-Garcia M."/>
            <person name="Morin E."/>
            <person name="Andreopoulos B."/>
            <person name="Barry K.W."/>
            <person name="Bonito G."/>
            <person name="Buee M."/>
            <person name="Carver A."/>
            <person name="Chen C."/>
            <person name="Cichocki N."/>
            <person name="Clum A."/>
            <person name="Culley D."/>
            <person name="Crous P.W."/>
            <person name="Fauchery L."/>
            <person name="Girlanda M."/>
            <person name="Hayes R.D."/>
            <person name="Keri Z."/>
            <person name="LaButti K."/>
            <person name="Lipzen A."/>
            <person name="Lombard V."/>
            <person name="Magnuson J."/>
            <person name="Maillard F."/>
            <person name="Murat C."/>
            <person name="Nolan M."/>
            <person name="Ohm R.A."/>
            <person name="Pangilinan J."/>
            <person name="Pereira M.F."/>
            <person name="Perotto S."/>
            <person name="Peter M."/>
            <person name="Pfister S."/>
            <person name="Riley R."/>
            <person name="Sitrit Y."/>
            <person name="Stielow J.B."/>
            <person name="Szollosi G."/>
            <person name="Zifcakova L."/>
            <person name="Stursova M."/>
            <person name="Spatafora J.W."/>
            <person name="Tedersoo L."/>
            <person name="Vaario L.M."/>
            <person name="Yamada A."/>
            <person name="Yan M."/>
            <person name="Wang P."/>
            <person name="Xu J."/>
            <person name="Bruns T."/>
            <person name="Baldrian P."/>
            <person name="Vilgalys R."/>
            <person name="Dunand C."/>
            <person name="Henrissat B."/>
            <person name="Grigoriev I.V."/>
            <person name="Hibbett D."/>
            <person name="Nagy L.G."/>
            <person name="Martin F.M."/>
        </authorList>
    </citation>
    <scope>NUCLEOTIDE SEQUENCE</scope>
    <source>
        <strain evidence="2">UH-Tt-Lm1</strain>
    </source>
</reference>
<proteinExistence type="predicted"/>
<evidence type="ECO:0000313" key="3">
    <source>
        <dbReference type="Proteomes" id="UP000736335"/>
    </source>
</evidence>
<organism evidence="2 3">
    <name type="scientific">Thelephora terrestris</name>
    <dbReference type="NCBI Taxonomy" id="56493"/>
    <lineage>
        <taxon>Eukaryota</taxon>
        <taxon>Fungi</taxon>
        <taxon>Dikarya</taxon>
        <taxon>Basidiomycota</taxon>
        <taxon>Agaricomycotina</taxon>
        <taxon>Agaricomycetes</taxon>
        <taxon>Thelephorales</taxon>
        <taxon>Thelephoraceae</taxon>
        <taxon>Thelephora</taxon>
    </lineage>
</organism>
<feature type="compositionally biased region" description="Polar residues" evidence="1">
    <location>
        <begin position="645"/>
        <end position="654"/>
    </location>
</feature>
<keyword evidence="3" id="KW-1185">Reference proteome</keyword>
<comment type="caution">
    <text evidence="2">The sequence shown here is derived from an EMBL/GenBank/DDBJ whole genome shotgun (WGS) entry which is preliminary data.</text>
</comment>
<evidence type="ECO:0000313" key="2">
    <source>
        <dbReference type="EMBL" id="KAF9777678.1"/>
    </source>
</evidence>